<gene>
    <name evidence="1" type="ORF">STAS_29289</name>
</gene>
<dbReference type="AlphaFoldDB" id="A0A5A7R3E4"/>
<keyword evidence="2" id="KW-1185">Reference proteome</keyword>
<proteinExistence type="predicted"/>
<organism evidence="1 2">
    <name type="scientific">Striga asiatica</name>
    <name type="common">Asiatic witchweed</name>
    <name type="synonym">Buchnera asiatica</name>
    <dbReference type="NCBI Taxonomy" id="4170"/>
    <lineage>
        <taxon>Eukaryota</taxon>
        <taxon>Viridiplantae</taxon>
        <taxon>Streptophyta</taxon>
        <taxon>Embryophyta</taxon>
        <taxon>Tracheophyta</taxon>
        <taxon>Spermatophyta</taxon>
        <taxon>Magnoliopsida</taxon>
        <taxon>eudicotyledons</taxon>
        <taxon>Gunneridae</taxon>
        <taxon>Pentapetalae</taxon>
        <taxon>asterids</taxon>
        <taxon>lamiids</taxon>
        <taxon>Lamiales</taxon>
        <taxon>Orobanchaceae</taxon>
        <taxon>Buchnereae</taxon>
        <taxon>Striga</taxon>
    </lineage>
</organism>
<protein>
    <submittedName>
        <fullName evidence="1">Ribulose bisphosphate carboxylase small chain</fullName>
    </submittedName>
</protein>
<evidence type="ECO:0000313" key="1">
    <source>
        <dbReference type="EMBL" id="GER51872.1"/>
    </source>
</evidence>
<dbReference type="Proteomes" id="UP000325081">
    <property type="component" value="Unassembled WGS sequence"/>
</dbReference>
<comment type="caution">
    <text evidence="1">The sequence shown here is derived from an EMBL/GenBank/DDBJ whole genome shotgun (WGS) entry which is preliminary data.</text>
</comment>
<sequence>MPPLMIASHRSGIPAALAFNLSSQADPCSHAAALVLSATRLSAPGARVIVGALCKKKREIAAPVPEISDPQVVYGVERLIATFQDSQLCSYLLEMSFRNFNNVK</sequence>
<reference evidence="2" key="1">
    <citation type="journal article" date="2019" name="Curr. Biol.">
        <title>Genome Sequence of Striga asiatica Provides Insight into the Evolution of Plant Parasitism.</title>
        <authorList>
            <person name="Yoshida S."/>
            <person name="Kim S."/>
            <person name="Wafula E.K."/>
            <person name="Tanskanen J."/>
            <person name="Kim Y.M."/>
            <person name="Honaas L."/>
            <person name="Yang Z."/>
            <person name="Spallek T."/>
            <person name="Conn C.E."/>
            <person name="Ichihashi Y."/>
            <person name="Cheong K."/>
            <person name="Cui S."/>
            <person name="Der J.P."/>
            <person name="Gundlach H."/>
            <person name="Jiao Y."/>
            <person name="Hori C."/>
            <person name="Ishida J.K."/>
            <person name="Kasahara H."/>
            <person name="Kiba T."/>
            <person name="Kim M.S."/>
            <person name="Koo N."/>
            <person name="Laohavisit A."/>
            <person name="Lee Y.H."/>
            <person name="Lumba S."/>
            <person name="McCourt P."/>
            <person name="Mortimer J.C."/>
            <person name="Mutuku J.M."/>
            <person name="Nomura T."/>
            <person name="Sasaki-Sekimoto Y."/>
            <person name="Seto Y."/>
            <person name="Wang Y."/>
            <person name="Wakatake T."/>
            <person name="Sakakibara H."/>
            <person name="Demura T."/>
            <person name="Yamaguchi S."/>
            <person name="Yoneyama K."/>
            <person name="Manabe R.I."/>
            <person name="Nelson D.C."/>
            <person name="Schulman A.H."/>
            <person name="Timko M.P."/>
            <person name="dePamphilis C.W."/>
            <person name="Choi D."/>
            <person name="Shirasu K."/>
        </authorList>
    </citation>
    <scope>NUCLEOTIDE SEQUENCE [LARGE SCALE GENOMIC DNA]</scope>
    <source>
        <strain evidence="2">cv. UVA1</strain>
    </source>
</reference>
<dbReference type="EMBL" id="BKCP01009993">
    <property type="protein sequence ID" value="GER51872.1"/>
    <property type="molecule type" value="Genomic_DNA"/>
</dbReference>
<name>A0A5A7R3E4_STRAF</name>
<accession>A0A5A7R3E4</accession>
<evidence type="ECO:0000313" key="2">
    <source>
        <dbReference type="Proteomes" id="UP000325081"/>
    </source>
</evidence>